<evidence type="ECO:0000313" key="1">
    <source>
        <dbReference type="EMBL" id="MBC3540618.1"/>
    </source>
</evidence>
<gene>
    <name evidence="1" type="ORF">H7U12_13070</name>
</gene>
<sequence length="53" mass="5783">MTEIKGYTPPSPEKIELVNKFKAHEKALGELFKEAKASGLIDPRTLAVGKTQA</sequence>
<protein>
    <submittedName>
        <fullName evidence="1">Uncharacterized protein</fullName>
    </submittedName>
</protein>
<name>A0ABR6VTT2_9BACT</name>
<reference evidence="1 2" key="1">
    <citation type="journal article" date="2019" name="Int. J. Syst. Evol. Microbiol.">
        <title>Rufibacter sediminis sp. nov., isolated from freshwater lake sediment.</title>
        <authorList>
            <person name="Qu J.H."/>
            <person name="Zhang L.J."/>
            <person name="Fu Y.H."/>
            <person name="Li H.F."/>
        </authorList>
    </citation>
    <scope>NUCLEOTIDE SEQUENCE [LARGE SCALE GENOMIC DNA]</scope>
    <source>
        <strain evidence="1 2">H-1</strain>
    </source>
</reference>
<evidence type="ECO:0000313" key="2">
    <source>
        <dbReference type="Proteomes" id="UP000659698"/>
    </source>
</evidence>
<accession>A0ABR6VTT2</accession>
<dbReference type="EMBL" id="JACOAF010000030">
    <property type="protein sequence ID" value="MBC3540618.1"/>
    <property type="molecule type" value="Genomic_DNA"/>
</dbReference>
<keyword evidence="2" id="KW-1185">Reference proteome</keyword>
<proteinExistence type="predicted"/>
<comment type="caution">
    <text evidence="1">The sequence shown here is derived from an EMBL/GenBank/DDBJ whole genome shotgun (WGS) entry which is preliminary data.</text>
</comment>
<organism evidence="1 2">
    <name type="scientific">Rufibacter sediminis</name>
    <dbReference type="NCBI Taxonomy" id="2762756"/>
    <lineage>
        <taxon>Bacteria</taxon>
        <taxon>Pseudomonadati</taxon>
        <taxon>Bacteroidota</taxon>
        <taxon>Cytophagia</taxon>
        <taxon>Cytophagales</taxon>
        <taxon>Hymenobacteraceae</taxon>
        <taxon>Rufibacter</taxon>
    </lineage>
</organism>
<dbReference type="Proteomes" id="UP000659698">
    <property type="component" value="Unassembled WGS sequence"/>
</dbReference>
<dbReference type="RefSeq" id="WP_186638623.1">
    <property type="nucleotide sequence ID" value="NZ_JACOAF010000030.1"/>
</dbReference>